<protein>
    <recommendedName>
        <fullName evidence="3">DUF1127 domain-containing protein</fullName>
    </recommendedName>
</protein>
<keyword evidence="2" id="KW-1185">Reference proteome</keyword>
<organism evidence="1 2">
    <name type="scientific">Cribrihabitans marinus</name>
    <dbReference type="NCBI Taxonomy" id="1227549"/>
    <lineage>
        <taxon>Bacteria</taxon>
        <taxon>Pseudomonadati</taxon>
        <taxon>Pseudomonadota</taxon>
        <taxon>Alphaproteobacteria</taxon>
        <taxon>Rhodobacterales</taxon>
        <taxon>Paracoccaceae</taxon>
        <taxon>Cribrihabitans</taxon>
    </lineage>
</organism>
<evidence type="ECO:0000313" key="1">
    <source>
        <dbReference type="EMBL" id="SEI54073.1"/>
    </source>
</evidence>
<proteinExistence type="predicted"/>
<dbReference type="STRING" id="1227549.SAMN05444007_101499"/>
<reference evidence="1 2" key="1">
    <citation type="submission" date="2016-10" db="EMBL/GenBank/DDBJ databases">
        <authorList>
            <person name="de Groot N.N."/>
        </authorList>
    </citation>
    <scope>NUCLEOTIDE SEQUENCE [LARGE SCALE GENOMIC DNA]</scope>
    <source>
        <strain evidence="1 2">DSM 29340</strain>
    </source>
</reference>
<evidence type="ECO:0000313" key="2">
    <source>
        <dbReference type="Proteomes" id="UP000199379"/>
    </source>
</evidence>
<evidence type="ECO:0008006" key="3">
    <source>
        <dbReference type="Google" id="ProtNLM"/>
    </source>
</evidence>
<name>A0A1H6RE98_9RHOB</name>
<sequence length="54" mass="6363">MKGNPMIVTVLRIFARHRRCTPRGVPHGLPPHVMRDIGLKPSPERRRFPFHPLW</sequence>
<gene>
    <name evidence="1" type="ORF">SAMN05444007_101499</name>
</gene>
<dbReference type="EMBL" id="FNYD01000001">
    <property type="protein sequence ID" value="SEI54073.1"/>
    <property type="molecule type" value="Genomic_DNA"/>
</dbReference>
<dbReference type="AlphaFoldDB" id="A0A1H6RE98"/>
<accession>A0A1H6RE98</accession>
<dbReference type="Proteomes" id="UP000199379">
    <property type="component" value="Unassembled WGS sequence"/>
</dbReference>